<dbReference type="SUPFAM" id="SSF52540">
    <property type="entry name" value="P-loop containing nucleoside triphosphate hydrolases"/>
    <property type="match status" value="1"/>
</dbReference>
<evidence type="ECO:0000256" key="2">
    <source>
        <dbReference type="SAM" id="MobiDB-lite"/>
    </source>
</evidence>
<dbReference type="PANTHER" id="PTHR21633">
    <property type="entry name" value="IQ MOTIF CONTAINING F"/>
    <property type="match status" value="1"/>
</dbReference>
<dbReference type="FunFam" id="1.20.5.190:FF:000015">
    <property type="entry name" value="IQ motif containing F5"/>
    <property type="match status" value="1"/>
</dbReference>
<dbReference type="Pfam" id="PF00612">
    <property type="entry name" value="IQ"/>
    <property type="match status" value="3"/>
</dbReference>
<sequence length="210" mass="24704">WSLQFRLTTLPYCPSPGSWKGYPAPQWDKGEEQQKPEELNAPTDDAPQEKQQPADLSSETEKAKSKKNQELSEKDQVVKIQAWWRGTLVRRSLLHAALSAWIIQCWWRLILPKIMEKRRQSMLDTFQQEQWAVVRLQSWIRMWRIRRRYCRLLKAVRTIQSHWRGHTCSSRGVIKGQYRISTSQMHLELEVLLGSGPCIVTECIPLPIKQ</sequence>
<dbReference type="Gene3D" id="1.20.5.190">
    <property type="match status" value="2"/>
</dbReference>
<feature type="compositionally biased region" description="Basic and acidic residues" evidence="2">
    <location>
        <begin position="28"/>
        <end position="38"/>
    </location>
</feature>
<dbReference type="PROSITE" id="PS50096">
    <property type="entry name" value="IQ"/>
    <property type="match status" value="2"/>
</dbReference>
<dbReference type="AlphaFoldDB" id="A0A8C6MTJ3"/>
<dbReference type="PANTHER" id="PTHR21633:SF14">
    <property type="entry name" value="IQ DOMAIN-CONTAINING PROTEIN F1"/>
    <property type="match status" value="1"/>
</dbReference>
<dbReference type="InterPro" id="IPR027417">
    <property type="entry name" value="P-loop_NTPase"/>
</dbReference>
<dbReference type="GeneTree" id="ENSGT00390000004641"/>
<dbReference type="GO" id="GO:0060474">
    <property type="term" value="P:positive regulation of flagellated sperm motility involved in capacitation"/>
    <property type="evidence" value="ECO:0007669"/>
    <property type="project" value="Ensembl"/>
</dbReference>
<protein>
    <submittedName>
        <fullName evidence="3">IQ motif containing F1</fullName>
    </submittedName>
</protein>
<proteinExistence type="predicted"/>
<dbReference type="CDD" id="cd23766">
    <property type="entry name" value="IQCG"/>
    <property type="match status" value="1"/>
</dbReference>
<dbReference type="Ensembl" id="ENSMSIT00000015037.1">
    <property type="protein sequence ID" value="ENSMSIP00000011853.1"/>
    <property type="gene ID" value="ENSMSIG00000010334.1"/>
</dbReference>
<feature type="region of interest" description="Disordered" evidence="2">
    <location>
        <begin position="12"/>
        <end position="71"/>
    </location>
</feature>
<reference evidence="3" key="1">
    <citation type="submission" date="2025-08" db="UniProtKB">
        <authorList>
            <consortium name="Ensembl"/>
        </authorList>
    </citation>
    <scope>IDENTIFICATION</scope>
</reference>
<accession>A0A8C6MTJ3</accession>
<dbReference type="SMART" id="SM00015">
    <property type="entry name" value="IQ"/>
    <property type="match status" value="3"/>
</dbReference>
<dbReference type="InterPro" id="IPR000048">
    <property type="entry name" value="IQ_motif_EF-hand-BS"/>
</dbReference>
<dbReference type="FunFam" id="1.20.5.190:FF:000014">
    <property type="entry name" value="IQ motif containing F5"/>
    <property type="match status" value="1"/>
</dbReference>
<evidence type="ECO:0000256" key="1">
    <source>
        <dbReference type="ARBA" id="ARBA00022737"/>
    </source>
</evidence>
<keyword evidence="4" id="KW-1185">Reference proteome</keyword>
<organism evidence="3 4">
    <name type="scientific">Mus spicilegus</name>
    <name type="common">Mound-building mouse</name>
    <dbReference type="NCBI Taxonomy" id="10103"/>
    <lineage>
        <taxon>Eukaryota</taxon>
        <taxon>Metazoa</taxon>
        <taxon>Chordata</taxon>
        <taxon>Craniata</taxon>
        <taxon>Vertebrata</taxon>
        <taxon>Euteleostomi</taxon>
        <taxon>Mammalia</taxon>
        <taxon>Eutheria</taxon>
        <taxon>Euarchontoglires</taxon>
        <taxon>Glires</taxon>
        <taxon>Rodentia</taxon>
        <taxon>Myomorpha</taxon>
        <taxon>Muroidea</taxon>
        <taxon>Muridae</taxon>
        <taxon>Murinae</taxon>
        <taxon>Mus</taxon>
        <taxon>Mus</taxon>
    </lineage>
</organism>
<keyword evidence="1" id="KW-0677">Repeat</keyword>
<name>A0A8C6MTJ3_MUSSI</name>
<evidence type="ECO:0000313" key="3">
    <source>
        <dbReference type="Ensembl" id="ENSMSIP00000011853.1"/>
    </source>
</evidence>
<dbReference type="GO" id="GO:0005516">
    <property type="term" value="F:calmodulin binding"/>
    <property type="evidence" value="ECO:0007669"/>
    <property type="project" value="Ensembl"/>
</dbReference>
<evidence type="ECO:0000313" key="4">
    <source>
        <dbReference type="Proteomes" id="UP000694415"/>
    </source>
</evidence>
<dbReference type="GO" id="GO:0001669">
    <property type="term" value="C:acrosomal vesicle"/>
    <property type="evidence" value="ECO:0007669"/>
    <property type="project" value="Ensembl"/>
</dbReference>
<dbReference type="Proteomes" id="UP000694415">
    <property type="component" value="Unplaced"/>
</dbReference>
<dbReference type="InterPro" id="IPR039887">
    <property type="entry name" value="IQCF"/>
</dbReference>
<feature type="compositionally biased region" description="Basic and acidic residues" evidence="2">
    <location>
        <begin position="59"/>
        <end position="71"/>
    </location>
</feature>
<dbReference type="GO" id="GO:2000344">
    <property type="term" value="P:positive regulation of acrosome reaction"/>
    <property type="evidence" value="ECO:0007669"/>
    <property type="project" value="Ensembl"/>
</dbReference>
<reference evidence="3" key="2">
    <citation type="submission" date="2025-09" db="UniProtKB">
        <authorList>
            <consortium name="Ensembl"/>
        </authorList>
    </citation>
    <scope>IDENTIFICATION</scope>
</reference>